<feature type="compositionally biased region" description="Acidic residues" evidence="11">
    <location>
        <begin position="777"/>
        <end position="787"/>
    </location>
</feature>
<dbReference type="Pfam" id="PF00520">
    <property type="entry name" value="Ion_trans"/>
    <property type="match status" value="1"/>
</dbReference>
<evidence type="ECO:0000256" key="7">
    <source>
        <dbReference type="ARBA" id="ARBA00023065"/>
    </source>
</evidence>
<feature type="transmembrane region" description="Helical" evidence="12">
    <location>
        <begin position="511"/>
        <end position="533"/>
    </location>
</feature>
<keyword evidence="6 10" id="KW-0040">ANK repeat</keyword>
<feature type="transmembrane region" description="Helical" evidence="12">
    <location>
        <begin position="643"/>
        <end position="664"/>
    </location>
</feature>
<dbReference type="InterPro" id="IPR002110">
    <property type="entry name" value="Ankyrin_rpt"/>
</dbReference>
<dbReference type="Gene3D" id="1.25.40.20">
    <property type="entry name" value="Ankyrin repeat-containing domain"/>
    <property type="match status" value="1"/>
</dbReference>
<feature type="repeat" description="ANK" evidence="10">
    <location>
        <begin position="79"/>
        <end position="106"/>
    </location>
</feature>
<evidence type="ECO:0000256" key="9">
    <source>
        <dbReference type="ARBA" id="ARBA00023303"/>
    </source>
</evidence>
<dbReference type="PROSITE" id="PS50297">
    <property type="entry name" value="ANK_REP_REGION"/>
    <property type="match status" value="1"/>
</dbReference>
<evidence type="ECO:0000256" key="4">
    <source>
        <dbReference type="ARBA" id="ARBA00022737"/>
    </source>
</evidence>
<evidence type="ECO:0000259" key="13">
    <source>
        <dbReference type="SMART" id="SM01420"/>
    </source>
</evidence>
<feature type="transmembrane region" description="Helical" evidence="12">
    <location>
        <begin position="559"/>
        <end position="577"/>
    </location>
</feature>
<feature type="repeat" description="ANK" evidence="10">
    <location>
        <begin position="158"/>
        <end position="190"/>
    </location>
</feature>
<evidence type="ECO:0000256" key="1">
    <source>
        <dbReference type="ARBA" id="ARBA00004141"/>
    </source>
</evidence>
<organism evidence="14 15">
    <name type="scientific">Porites lobata</name>
    <dbReference type="NCBI Taxonomy" id="104759"/>
    <lineage>
        <taxon>Eukaryota</taxon>
        <taxon>Metazoa</taxon>
        <taxon>Cnidaria</taxon>
        <taxon>Anthozoa</taxon>
        <taxon>Hexacorallia</taxon>
        <taxon>Scleractinia</taxon>
        <taxon>Fungiina</taxon>
        <taxon>Poritidae</taxon>
        <taxon>Porites</taxon>
    </lineage>
</organism>
<dbReference type="InterPro" id="IPR002153">
    <property type="entry name" value="TRPC_channel"/>
</dbReference>
<evidence type="ECO:0000256" key="8">
    <source>
        <dbReference type="ARBA" id="ARBA00023136"/>
    </source>
</evidence>
<keyword evidence="3 12" id="KW-0812">Transmembrane</keyword>
<evidence type="ECO:0000256" key="3">
    <source>
        <dbReference type="ARBA" id="ARBA00022692"/>
    </source>
</evidence>
<evidence type="ECO:0000256" key="5">
    <source>
        <dbReference type="ARBA" id="ARBA00022989"/>
    </source>
</evidence>
<dbReference type="SUPFAM" id="SSF48403">
    <property type="entry name" value="Ankyrin repeat"/>
    <property type="match status" value="1"/>
</dbReference>
<sequence>MENRGGDIDIDEPGCADQTRPQTEILGTKYVEMEEIDFCPYSPSPEEIAFFEAVRSGNSAEVEELINVKHVDVDCTNVNGETALQIAVKREAFDMVQTLLRNKADIGAALFEAVRNNSLQYVRILVAHDSRHRKNTAVKTLGKLSATQHRSRSENFEEFLTPLVLAVLNGNYEIVEFFVSKGYRVDHPNTQKPQSETGSMVRLKDSLFKLNTYKALASPLYISQTFLHENRERKELNKKSSSYKANDPLYRSIVLRRKLKQLGHSENEFREDYFALSAQSENFAVSLLDECRNLEEIAAVMDVPEAETLNGKIQLRQKEHRLRVLNLAIKYRNRKFIAHPYSQIMLNAIAYKGSGKWNQLSFKTKFLLLILYTLFMPLCMLGYMFTPANRLRKKMETPLCKLMSQASSVLWFLALVAMSAFQDKYDSFLRLSPLTVIIGIWVVGIIVQEIKQAMYQGMERYLGEWWHLAVIPMIISYVLAAVLWIVGYASLARDAHDLTVPLTKLEDGSSMGSYHLLLLSNSFYAFAVLLTFFEASHLLQVDSTLGPLHLSLMKMTKDIVRFFALFALNFCAFALAMRKLYSQYVQLTAAQVAKSSNATNTSHPFERIEGTVETLFWALFGHVEFSAFETDENSKITMVTGQILFAVYSLASILVVLNLLIAMLNNSYKKVDKEKDTKFKFARTRLWMYYISEVSPLPPPFNLIPVEKIASAVRWLARRYKWVKKCLGCIKAEEITSDTVKTNQKRRRVVIKNLIHRYFSGKQNTLRKEPDKNTTPSDEDTPEEEDEVQTKLMEVTKTLQSLQKAVHQFRRKTPAVRIREDELFFLELFFNLFLKMNMNMKAMKVAY</sequence>
<feature type="transmembrane region" description="Helical" evidence="12">
    <location>
        <begin position="398"/>
        <end position="421"/>
    </location>
</feature>
<dbReference type="InterPro" id="IPR005821">
    <property type="entry name" value="Ion_trans_dom"/>
</dbReference>
<keyword evidence="2" id="KW-0813">Transport</keyword>
<feature type="transmembrane region" description="Helical" evidence="12">
    <location>
        <begin position="366"/>
        <end position="386"/>
    </location>
</feature>
<dbReference type="PANTHER" id="PTHR10117:SF54">
    <property type="entry name" value="TRANSIENT RECEPTOR POTENTIAL-GAMMA PROTEIN"/>
    <property type="match status" value="1"/>
</dbReference>
<feature type="region of interest" description="Disordered" evidence="11">
    <location>
        <begin position="765"/>
        <end position="788"/>
    </location>
</feature>
<dbReference type="SMART" id="SM00248">
    <property type="entry name" value="ANK"/>
    <property type="match status" value="3"/>
</dbReference>
<evidence type="ECO:0000313" key="15">
    <source>
        <dbReference type="Proteomes" id="UP001159405"/>
    </source>
</evidence>
<dbReference type="PRINTS" id="PR01097">
    <property type="entry name" value="TRNSRECEPTRP"/>
</dbReference>
<dbReference type="EMBL" id="CALNXK010000239">
    <property type="protein sequence ID" value="CAH3178413.1"/>
    <property type="molecule type" value="Genomic_DNA"/>
</dbReference>
<dbReference type="InterPro" id="IPR013555">
    <property type="entry name" value="TRP_dom"/>
</dbReference>
<evidence type="ECO:0000256" key="11">
    <source>
        <dbReference type="SAM" id="MobiDB-lite"/>
    </source>
</evidence>
<keyword evidence="9" id="KW-0407">Ion channel</keyword>
<accession>A0ABN8RJT1</accession>
<dbReference type="Pfam" id="PF00023">
    <property type="entry name" value="Ank"/>
    <property type="match status" value="1"/>
</dbReference>
<dbReference type="Pfam" id="PF12796">
    <property type="entry name" value="Ank_2"/>
    <property type="match status" value="1"/>
</dbReference>
<dbReference type="SMART" id="SM01420">
    <property type="entry name" value="TRP_2"/>
    <property type="match status" value="1"/>
</dbReference>
<feature type="domain" description="Transient receptor ion channel" evidence="13">
    <location>
        <begin position="193"/>
        <end position="270"/>
    </location>
</feature>
<keyword evidence="15" id="KW-1185">Reference proteome</keyword>
<name>A0ABN8RJT1_9CNID</name>
<reference evidence="14 15" key="1">
    <citation type="submission" date="2022-05" db="EMBL/GenBank/DDBJ databases">
        <authorList>
            <consortium name="Genoscope - CEA"/>
            <person name="William W."/>
        </authorList>
    </citation>
    <scope>NUCLEOTIDE SEQUENCE [LARGE SCALE GENOMIC DNA]</scope>
</reference>
<keyword evidence="7" id="KW-0406">Ion transport</keyword>
<feature type="transmembrane region" description="Helical" evidence="12">
    <location>
        <begin position="427"/>
        <end position="447"/>
    </location>
</feature>
<keyword evidence="4" id="KW-0677">Repeat</keyword>
<keyword evidence="5 12" id="KW-1133">Transmembrane helix</keyword>
<dbReference type="InterPro" id="IPR036770">
    <property type="entry name" value="Ankyrin_rpt-contain_sf"/>
</dbReference>
<proteinExistence type="predicted"/>
<dbReference type="Proteomes" id="UP001159405">
    <property type="component" value="Unassembled WGS sequence"/>
</dbReference>
<gene>
    <name evidence="14" type="ORF">PLOB_00020746</name>
</gene>
<comment type="caution">
    <text evidence="14">The sequence shown here is derived from an EMBL/GenBank/DDBJ whole genome shotgun (WGS) entry which is preliminary data.</text>
</comment>
<evidence type="ECO:0000313" key="14">
    <source>
        <dbReference type="EMBL" id="CAH3178413.1"/>
    </source>
</evidence>
<evidence type="ECO:0000256" key="10">
    <source>
        <dbReference type="PROSITE-ProRule" id="PRU00023"/>
    </source>
</evidence>
<dbReference type="PANTHER" id="PTHR10117">
    <property type="entry name" value="TRANSIENT RECEPTOR POTENTIAL CHANNEL"/>
    <property type="match status" value="1"/>
</dbReference>
<keyword evidence="8 12" id="KW-0472">Membrane</keyword>
<protein>
    <recommendedName>
        <fullName evidence="13">Transient receptor ion channel domain-containing protein</fullName>
    </recommendedName>
</protein>
<feature type="transmembrane region" description="Helical" evidence="12">
    <location>
        <begin position="468"/>
        <end position="491"/>
    </location>
</feature>
<evidence type="ECO:0000256" key="12">
    <source>
        <dbReference type="SAM" id="Phobius"/>
    </source>
</evidence>
<comment type="subcellular location">
    <subcellularLocation>
        <location evidence="1">Membrane</location>
        <topology evidence="1">Multi-pass membrane protein</topology>
    </subcellularLocation>
</comment>
<evidence type="ECO:0000256" key="6">
    <source>
        <dbReference type="ARBA" id="ARBA00023043"/>
    </source>
</evidence>
<evidence type="ECO:0000256" key="2">
    <source>
        <dbReference type="ARBA" id="ARBA00022448"/>
    </source>
</evidence>
<dbReference type="PROSITE" id="PS50088">
    <property type="entry name" value="ANK_REPEAT"/>
    <property type="match status" value="2"/>
</dbReference>